<organism evidence="2 3">
    <name type="scientific">Streblomastix strix</name>
    <dbReference type="NCBI Taxonomy" id="222440"/>
    <lineage>
        <taxon>Eukaryota</taxon>
        <taxon>Metamonada</taxon>
        <taxon>Preaxostyla</taxon>
        <taxon>Oxymonadida</taxon>
        <taxon>Streblomastigidae</taxon>
        <taxon>Streblomastix</taxon>
    </lineage>
</organism>
<gene>
    <name evidence="2" type="ORF">EZS28_040146</name>
</gene>
<evidence type="ECO:0000256" key="1">
    <source>
        <dbReference type="SAM" id="MobiDB-lite"/>
    </source>
</evidence>
<accession>A0A5J4U195</accession>
<dbReference type="Proteomes" id="UP000324800">
    <property type="component" value="Unassembled WGS sequence"/>
</dbReference>
<comment type="caution">
    <text evidence="2">The sequence shown here is derived from an EMBL/GenBank/DDBJ whole genome shotgun (WGS) entry which is preliminary data.</text>
</comment>
<dbReference type="AlphaFoldDB" id="A0A5J4U195"/>
<feature type="region of interest" description="Disordered" evidence="1">
    <location>
        <begin position="29"/>
        <end position="59"/>
    </location>
</feature>
<protein>
    <submittedName>
        <fullName evidence="2">Uncharacterized protein</fullName>
    </submittedName>
</protein>
<evidence type="ECO:0000313" key="2">
    <source>
        <dbReference type="EMBL" id="KAA6364327.1"/>
    </source>
</evidence>
<feature type="region of interest" description="Disordered" evidence="1">
    <location>
        <begin position="105"/>
        <end position="130"/>
    </location>
</feature>
<proteinExistence type="predicted"/>
<dbReference type="EMBL" id="SNRW01021799">
    <property type="protein sequence ID" value="KAA6364327.1"/>
    <property type="molecule type" value="Genomic_DNA"/>
</dbReference>
<reference evidence="2 3" key="1">
    <citation type="submission" date="2019-03" db="EMBL/GenBank/DDBJ databases">
        <title>Single cell metagenomics reveals metabolic interactions within the superorganism composed of flagellate Streblomastix strix and complex community of Bacteroidetes bacteria on its surface.</title>
        <authorList>
            <person name="Treitli S.C."/>
            <person name="Kolisko M."/>
            <person name="Husnik F."/>
            <person name="Keeling P."/>
            <person name="Hampl V."/>
        </authorList>
    </citation>
    <scope>NUCLEOTIDE SEQUENCE [LARGE SCALE GENOMIC DNA]</scope>
    <source>
        <strain evidence="2">ST1C</strain>
    </source>
</reference>
<feature type="compositionally biased region" description="Low complexity" evidence="1">
    <location>
        <begin position="29"/>
        <end position="41"/>
    </location>
</feature>
<feature type="non-terminal residue" evidence="2">
    <location>
        <position position="149"/>
    </location>
</feature>
<evidence type="ECO:0000313" key="3">
    <source>
        <dbReference type="Proteomes" id="UP000324800"/>
    </source>
</evidence>
<name>A0A5J4U195_9EUKA</name>
<sequence length="149" mass="16747">MTVLWDMQDLTAIRSSHLRINKEGIVSSSSSQQASISNSASEKQSPNFAAPKTQIGNNQPVNYGGLSSMFQASQIQTNKSHFGTCISVALIALIEFEVRIDEHTEKKQKQLDETSTQVEKEKRSNSEEWEKKMRELNSSHLNTFAELRS</sequence>